<accession>A0ACD4NVL9</accession>
<dbReference type="EMBL" id="CP113520">
    <property type="protein sequence ID" value="WAJ31006.1"/>
    <property type="molecule type" value="Genomic_DNA"/>
</dbReference>
<dbReference type="Proteomes" id="UP001163223">
    <property type="component" value="Chromosome"/>
</dbReference>
<reference evidence="1" key="1">
    <citation type="submission" date="2022-11" db="EMBL/GenBank/DDBJ databases">
        <title>beta-Carotene-producing bacterium, Jeongeuplla avenae sp. nov., alleviates the salt stress of Arabidopsis seedlings.</title>
        <authorList>
            <person name="Jiang L."/>
            <person name="Lee J."/>
        </authorList>
    </citation>
    <scope>NUCLEOTIDE SEQUENCE</scope>
    <source>
        <strain evidence="1">DY_R2A_6</strain>
    </source>
</reference>
<organism evidence="1 2">
    <name type="scientific">Antarcticirhabdus aurantiaca</name>
    <dbReference type="NCBI Taxonomy" id="2606717"/>
    <lineage>
        <taxon>Bacteria</taxon>
        <taxon>Pseudomonadati</taxon>
        <taxon>Pseudomonadota</taxon>
        <taxon>Alphaproteobacteria</taxon>
        <taxon>Hyphomicrobiales</taxon>
        <taxon>Aurantimonadaceae</taxon>
        <taxon>Antarcticirhabdus</taxon>
    </lineage>
</organism>
<gene>
    <name evidence="1" type="ORF">OXU80_12700</name>
</gene>
<protein>
    <submittedName>
        <fullName evidence="1">Tripartite tricarboxylate transporter substrate binding protein</fullName>
    </submittedName>
</protein>
<keyword evidence="2" id="KW-1185">Reference proteome</keyword>
<name>A0ACD4NVL9_9HYPH</name>
<proteinExistence type="predicted"/>
<evidence type="ECO:0000313" key="1">
    <source>
        <dbReference type="EMBL" id="WAJ31006.1"/>
    </source>
</evidence>
<evidence type="ECO:0000313" key="2">
    <source>
        <dbReference type="Proteomes" id="UP001163223"/>
    </source>
</evidence>
<sequence length="328" mass="33387">MTRFNRRSLLTALSALALVAAAPLSAPASAQDALPELKLMAPAGAGGGWDTAARTLQEVMTQTGVARSVQVINVPGAGGTVGLAQFVGQADGDPSQLMVGGITMVGAIISNKAPVSLDQVTPLARLTGDPLVIVVPKDSPLKTIDDLIAALKADVASTTWAGGSAGGADHILAALVTKAAGVDPAKVNYVAFSGGGEALAAMLGGRVSAGVSGYGEFESQIETGELRALALSSPERLAGVDVPTLKEQGVDVEVVNWRGLFAGPNIADEDKAKLSAAVETTVKSPEWAEVLKARGWTDYYAPADEFAAFVSSENARLGEILKSIGLAD</sequence>